<evidence type="ECO:0000313" key="11">
    <source>
        <dbReference type="Proteomes" id="UP000649829"/>
    </source>
</evidence>
<organism evidence="10 11">
    <name type="scientific">Pseudooceanicola nanhaiensis</name>
    <dbReference type="NCBI Taxonomy" id="375761"/>
    <lineage>
        <taxon>Bacteria</taxon>
        <taxon>Pseudomonadati</taxon>
        <taxon>Pseudomonadota</taxon>
        <taxon>Alphaproteobacteria</taxon>
        <taxon>Rhodobacterales</taxon>
        <taxon>Paracoccaceae</taxon>
        <taxon>Pseudooceanicola</taxon>
    </lineage>
</organism>
<dbReference type="PROSITE" id="PS50928">
    <property type="entry name" value="ABC_TM1"/>
    <property type="match status" value="1"/>
</dbReference>
<keyword evidence="6 8" id="KW-1133">Transmembrane helix</keyword>
<evidence type="ECO:0000256" key="1">
    <source>
        <dbReference type="ARBA" id="ARBA00004429"/>
    </source>
</evidence>
<dbReference type="RefSeq" id="WP_028288411.1">
    <property type="nucleotide sequence ID" value="NZ_BMLF01000004.1"/>
</dbReference>
<feature type="transmembrane region" description="Helical" evidence="8">
    <location>
        <begin position="53"/>
        <end position="83"/>
    </location>
</feature>
<feature type="transmembrane region" description="Helical" evidence="8">
    <location>
        <begin position="226"/>
        <end position="245"/>
    </location>
</feature>
<keyword evidence="4" id="KW-0997">Cell inner membrane</keyword>
<evidence type="ECO:0000256" key="3">
    <source>
        <dbReference type="ARBA" id="ARBA00022475"/>
    </source>
</evidence>
<evidence type="ECO:0000256" key="7">
    <source>
        <dbReference type="ARBA" id="ARBA00023136"/>
    </source>
</evidence>
<evidence type="ECO:0000259" key="9">
    <source>
        <dbReference type="PROSITE" id="PS50928"/>
    </source>
</evidence>
<dbReference type="Proteomes" id="UP000649829">
    <property type="component" value="Unassembled WGS sequence"/>
</dbReference>
<sequence length="258" mass="27608">MTSRIVAWAVLLFLPLPIVIVVLSSFTSAGYLSFPIEGVSLRWYAEFLGSADWLKVLGTSALLALIGALVSTGASFAAAWAVVRHGVPLGGSYETLLLTPLIFPHAAIGVIMIVTLAGLGWLGTFTGLVLVHCILTIPYAYRPVAAALRKADPALEEAAASLGARPWRIFWLVSLPAVRPGLVTSLLFSFIISFDEVTVTMFLVGPFVMTLPVQVFSEVLESASPIIAAVSAALVLFTSLMVFVLDRVIGIQFFVERD</sequence>
<dbReference type="CDD" id="cd06261">
    <property type="entry name" value="TM_PBP2"/>
    <property type="match status" value="1"/>
</dbReference>
<protein>
    <submittedName>
        <fullName evidence="10">ABC transporter permease</fullName>
    </submittedName>
</protein>
<feature type="transmembrane region" description="Helical" evidence="8">
    <location>
        <begin position="95"/>
        <end position="114"/>
    </location>
</feature>
<dbReference type="InterPro" id="IPR035906">
    <property type="entry name" value="MetI-like_sf"/>
</dbReference>
<comment type="caution">
    <text evidence="10">The sequence shown here is derived from an EMBL/GenBank/DDBJ whole genome shotgun (WGS) entry which is preliminary data.</text>
</comment>
<proteinExistence type="inferred from homology"/>
<evidence type="ECO:0000256" key="5">
    <source>
        <dbReference type="ARBA" id="ARBA00022692"/>
    </source>
</evidence>
<dbReference type="PANTHER" id="PTHR43357:SF4">
    <property type="entry name" value="INNER MEMBRANE ABC TRANSPORTER PERMEASE PROTEIN YDCV"/>
    <property type="match status" value="1"/>
</dbReference>
<keyword evidence="3" id="KW-1003">Cell membrane</keyword>
<dbReference type="GO" id="GO:0055085">
    <property type="term" value="P:transmembrane transport"/>
    <property type="evidence" value="ECO:0007669"/>
    <property type="project" value="InterPro"/>
</dbReference>
<name>A0A917T7V4_9RHOB</name>
<dbReference type="Pfam" id="PF00528">
    <property type="entry name" value="BPD_transp_1"/>
    <property type="match status" value="1"/>
</dbReference>
<comment type="subcellular location">
    <subcellularLocation>
        <location evidence="1">Cell inner membrane</location>
        <topology evidence="1">Multi-pass membrane protein</topology>
    </subcellularLocation>
    <subcellularLocation>
        <location evidence="8">Cell membrane</location>
        <topology evidence="8">Multi-pass membrane protein</topology>
    </subcellularLocation>
</comment>
<keyword evidence="2 8" id="KW-0813">Transport</keyword>
<dbReference type="PANTHER" id="PTHR43357">
    <property type="entry name" value="INNER MEMBRANE ABC TRANSPORTER PERMEASE PROTEIN YDCV"/>
    <property type="match status" value="1"/>
</dbReference>
<dbReference type="SUPFAM" id="SSF161098">
    <property type="entry name" value="MetI-like"/>
    <property type="match status" value="1"/>
</dbReference>
<dbReference type="GO" id="GO:0005886">
    <property type="term" value="C:plasma membrane"/>
    <property type="evidence" value="ECO:0007669"/>
    <property type="project" value="UniProtKB-SubCell"/>
</dbReference>
<reference evidence="10" key="1">
    <citation type="journal article" date="2014" name="Int. J. Syst. Evol. Microbiol.">
        <title>Complete genome sequence of Corynebacterium casei LMG S-19264T (=DSM 44701T), isolated from a smear-ripened cheese.</title>
        <authorList>
            <consortium name="US DOE Joint Genome Institute (JGI-PGF)"/>
            <person name="Walter F."/>
            <person name="Albersmeier A."/>
            <person name="Kalinowski J."/>
            <person name="Ruckert C."/>
        </authorList>
    </citation>
    <scope>NUCLEOTIDE SEQUENCE</scope>
    <source>
        <strain evidence="10">CGMCC 1.6293</strain>
    </source>
</reference>
<dbReference type="InterPro" id="IPR000515">
    <property type="entry name" value="MetI-like"/>
</dbReference>
<feature type="transmembrane region" description="Helical" evidence="8">
    <location>
        <begin position="120"/>
        <end position="141"/>
    </location>
</feature>
<evidence type="ECO:0000256" key="4">
    <source>
        <dbReference type="ARBA" id="ARBA00022519"/>
    </source>
</evidence>
<evidence type="ECO:0000256" key="8">
    <source>
        <dbReference type="RuleBase" id="RU363032"/>
    </source>
</evidence>
<accession>A0A917T7V4</accession>
<dbReference type="Gene3D" id="1.10.3720.10">
    <property type="entry name" value="MetI-like"/>
    <property type="match status" value="1"/>
</dbReference>
<keyword evidence="11" id="KW-1185">Reference proteome</keyword>
<evidence type="ECO:0000313" key="10">
    <source>
        <dbReference type="EMBL" id="GGM12751.1"/>
    </source>
</evidence>
<keyword evidence="5 8" id="KW-0812">Transmembrane</keyword>
<evidence type="ECO:0000256" key="6">
    <source>
        <dbReference type="ARBA" id="ARBA00022989"/>
    </source>
</evidence>
<evidence type="ECO:0000256" key="2">
    <source>
        <dbReference type="ARBA" id="ARBA00022448"/>
    </source>
</evidence>
<reference evidence="10" key="2">
    <citation type="submission" date="2020-09" db="EMBL/GenBank/DDBJ databases">
        <authorList>
            <person name="Sun Q."/>
            <person name="Zhou Y."/>
        </authorList>
    </citation>
    <scope>NUCLEOTIDE SEQUENCE</scope>
    <source>
        <strain evidence="10">CGMCC 1.6293</strain>
    </source>
</reference>
<dbReference type="AlphaFoldDB" id="A0A917T7V4"/>
<feature type="domain" description="ABC transmembrane type-1" evidence="9">
    <location>
        <begin position="57"/>
        <end position="245"/>
    </location>
</feature>
<comment type="similarity">
    <text evidence="8">Belongs to the binding-protein-dependent transport system permease family.</text>
</comment>
<dbReference type="EMBL" id="BMLF01000004">
    <property type="protein sequence ID" value="GGM12751.1"/>
    <property type="molecule type" value="Genomic_DNA"/>
</dbReference>
<keyword evidence="7 8" id="KW-0472">Membrane</keyword>
<gene>
    <name evidence="10" type="ORF">GCM10011534_38500</name>
</gene>